<dbReference type="PANTHER" id="PTHR13513:SF9">
    <property type="entry name" value="E3 UBIQUITIN-PROTEIN LIGASE UBR7-RELATED"/>
    <property type="match status" value="1"/>
</dbReference>
<dbReference type="InterPro" id="IPR040204">
    <property type="entry name" value="UBR7"/>
</dbReference>
<evidence type="ECO:0000256" key="2">
    <source>
        <dbReference type="ARBA" id="ARBA00022771"/>
    </source>
</evidence>
<dbReference type="InterPro" id="IPR019787">
    <property type="entry name" value="Znf_PHD-finger"/>
</dbReference>
<evidence type="ECO:0000259" key="7">
    <source>
        <dbReference type="PROSITE" id="PS50016"/>
    </source>
</evidence>
<feature type="region of interest" description="Disordered" evidence="6">
    <location>
        <begin position="238"/>
        <end position="271"/>
    </location>
</feature>
<keyword evidence="2 4" id="KW-0863">Zinc-finger</keyword>
<feature type="domain" description="PHD-type" evidence="7">
    <location>
        <begin position="140"/>
        <end position="194"/>
    </location>
</feature>
<evidence type="ECO:0000259" key="8">
    <source>
        <dbReference type="PROSITE" id="PS51157"/>
    </source>
</evidence>
<evidence type="ECO:0000313" key="10">
    <source>
        <dbReference type="Proteomes" id="UP001479436"/>
    </source>
</evidence>
<reference evidence="9 10" key="1">
    <citation type="submission" date="2023-04" db="EMBL/GenBank/DDBJ databases">
        <title>Genome of Basidiobolus ranarum AG-B5.</title>
        <authorList>
            <person name="Stajich J.E."/>
            <person name="Carter-House D."/>
            <person name="Gryganskyi A."/>
        </authorList>
    </citation>
    <scope>NUCLEOTIDE SEQUENCE [LARGE SCALE GENOMIC DNA]</scope>
    <source>
        <strain evidence="9 10">AG-B5</strain>
    </source>
</reference>
<keyword evidence="10" id="KW-1185">Reference proteome</keyword>
<dbReference type="InterPro" id="IPR013083">
    <property type="entry name" value="Znf_RING/FYVE/PHD"/>
</dbReference>
<dbReference type="EMBL" id="JASJQH010007987">
    <property type="protein sequence ID" value="KAK9696244.1"/>
    <property type="molecule type" value="Genomic_DNA"/>
</dbReference>
<evidence type="ECO:0000256" key="3">
    <source>
        <dbReference type="ARBA" id="ARBA00022833"/>
    </source>
</evidence>
<dbReference type="Pfam" id="PF02207">
    <property type="entry name" value="zf-UBR"/>
    <property type="match status" value="1"/>
</dbReference>
<dbReference type="PANTHER" id="PTHR13513">
    <property type="entry name" value="E3 UBIQUITIN-PROTEIN LIGASE UBR7"/>
    <property type="match status" value="1"/>
</dbReference>
<keyword evidence="1" id="KW-0479">Metal-binding</keyword>
<gene>
    <name evidence="9" type="ORF">K7432_012576</name>
</gene>
<dbReference type="PROSITE" id="PS50016">
    <property type="entry name" value="ZF_PHD_2"/>
    <property type="match status" value="1"/>
</dbReference>
<evidence type="ECO:0000256" key="6">
    <source>
        <dbReference type="SAM" id="MobiDB-lite"/>
    </source>
</evidence>
<dbReference type="InterPro" id="IPR011011">
    <property type="entry name" value="Znf_FYVE_PHD"/>
</dbReference>
<organism evidence="9 10">
    <name type="scientific">Basidiobolus ranarum</name>
    <dbReference type="NCBI Taxonomy" id="34480"/>
    <lineage>
        <taxon>Eukaryota</taxon>
        <taxon>Fungi</taxon>
        <taxon>Fungi incertae sedis</taxon>
        <taxon>Zoopagomycota</taxon>
        <taxon>Entomophthoromycotina</taxon>
        <taxon>Basidiobolomycetes</taxon>
        <taxon>Basidiobolales</taxon>
        <taxon>Basidiobolaceae</taxon>
        <taxon>Basidiobolus</taxon>
    </lineage>
</organism>
<dbReference type="InterPro" id="IPR047506">
    <property type="entry name" value="UBR7-like_UBR-box"/>
</dbReference>
<keyword evidence="3" id="KW-0862">Zinc</keyword>
<dbReference type="Proteomes" id="UP001479436">
    <property type="component" value="Unassembled WGS sequence"/>
</dbReference>
<dbReference type="SUPFAM" id="SSF57903">
    <property type="entry name" value="FYVE/PHD zinc finger"/>
    <property type="match status" value="1"/>
</dbReference>
<name>A0ABR2VS24_9FUNG</name>
<feature type="compositionally biased region" description="Polar residues" evidence="6">
    <location>
        <begin position="248"/>
        <end position="259"/>
    </location>
</feature>
<sequence>MCEEDVTTAVEFLEHQSALEAEAREQYPGKFERCTHSLGYLHQELYVCKTCTPDSSVFEKSSEEDFSLNKEPDWYPGGICYACSIACHADHDLLELWSKRGFRCDCGLENKYPNKSCTLQPKDINTDKNILNKYTHNFIGRYCWCNAIYDPESEDSYMAQCSICCDWFHDKCIGIEREMLDSCDGFVCRNCTERYSWLRKVGALAAQECQNSNQTTDTASAVQTNSCLIKPIVIDKSKPNQPEAAEPSNENASTSVQTKRQPEEIIDVETVPKKAKLTDESNCKKEDTKKVEGECKLKDVEPISQDVHLHLLCMSGWKKRICQGQE</sequence>
<evidence type="ECO:0000256" key="5">
    <source>
        <dbReference type="PROSITE-ProRule" id="PRU00508"/>
    </source>
</evidence>
<protein>
    <recommendedName>
        <fullName evidence="11">UBR-type domain-containing protein</fullName>
    </recommendedName>
</protein>
<dbReference type="CDD" id="cd19677">
    <property type="entry name" value="UBR-box_UBR7"/>
    <property type="match status" value="1"/>
</dbReference>
<evidence type="ECO:0000256" key="1">
    <source>
        <dbReference type="ARBA" id="ARBA00022723"/>
    </source>
</evidence>
<feature type="non-terminal residue" evidence="9">
    <location>
        <position position="326"/>
    </location>
</feature>
<evidence type="ECO:0008006" key="11">
    <source>
        <dbReference type="Google" id="ProtNLM"/>
    </source>
</evidence>
<comment type="caution">
    <text evidence="9">The sequence shown here is derived from an EMBL/GenBank/DDBJ whole genome shotgun (WGS) entry which is preliminary data.</text>
</comment>
<dbReference type="PROSITE" id="PS51157">
    <property type="entry name" value="ZF_UBR"/>
    <property type="match status" value="1"/>
</dbReference>
<accession>A0ABR2VS24</accession>
<evidence type="ECO:0000313" key="9">
    <source>
        <dbReference type="EMBL" id="KAK9696244.1"/>
    </source>
</evidence>
<evidence type="ECO:0000256" key="4">
    <source>
        <dbReference type="PROSITE-ProRule" id="PRU00146"/>
    </source>
</evidence>
<proteinExistence type="predicted"/>
<feature type="zinc finger region" description="UBR-type" evidence="5">
    <location>
        <begin position="32"/>
        <end position="122"/>
    </location>
</feature>
<dbReference type="SMART" id="SM00396">
    <property type="entry name" value="ZnF_UBR1"/>
    <property type="match status" value="1"/>
</dbReference>
<dbReference type="InterPro" id="IPR003126">
    <property type="entry name" value="Znf_UBR"/>
</dbReference>
<feature type="domain" description="UBR-type" evidence="8">
    <location>
        <begin position="32"/>
        <end position="122"/>
    </location>
</feature>
<dbReference type="Gene3D" id="3.30.40.10">
    <property type="entry name" value="Zinc/RING finger domain, C3HC4 (zinc finger)"/>
    <property type="match status" value="1"/>
</dbReference>